<dbReference type="PROSITE" id="PS00383">
    <property type="entry name" value="TYR_PHOSPHATASE_1"/>
    <property type="match status" value="1"/>
</dbReference>
<dbReference type="InterPro" id="IPR000387">
    <property type="entry name" value="Tyr_Pase_dom"/>
</dbReference>
<dbReference type="Gene3D" id="3.90.190.10">
    <property type="entry name" value="Protein tyrosine phosphatase superfamily"/>
    <property type="match status" value="1"/>
</dbReference>
<dbReference type="KEGG" id="vg:18501391"/>
<dbReference type="GeneID" id="18501391"/>
<dbReference type="EMBL" id="HF920635">
    <property type="protein sequence ID" value="CCV02037.1"/>
    <property type="molecule type" value="Genomic_DNA"/>
</dbReference>
<dbReference type="Pfam" id="PF22784">
    <property type="entry name" value="PTP-SAK"/>
    <property type="match status" value="1"/>
</dbReference>
<protein>
    <submittedName>
        <fullName evidence="3">Putative tyrosine phosphatase</fullName>
    </submittedName>
</protein>
<reference evidence="3 4" key="1">
    <citation type="journal article" date="2013" name="Arch. Virol.">
        <title>Complete genome sequence of invertebrate iridovirus IIV-25 isolated from a blackfly larva.</title>
        <authorList>
            <person name="Piegu B."/>
            <person name="Guizard S."/>
            <person name="Spears T."/>
            <person name="Cruaud C."/>
            <person name="Couloux A."/>
            <person name="Bideshi D.K."/>
            <person name="Federici B.A."/>
            <person name="Bigot Y."/>
        </authorList>
    </citation>
    <scope>NUCLEOTIDE SEQUENCE [LARGE SCALE GENOMIC DNA]</scope>
</reference>
<dbReference type="InterPro" id="IPR057023">
    <property type="entry name" value="PTP-SAK"/>
</dbReference>
<dbReference type="RefSeq" id="YP_009010552.1">
    <property type="nucleotide sequence ID" value="NC_023613.1"/>
</dbReference>
<dbReference type="OrthoDB" id="11806at10239"/>
<evidence type="ECO:0000259" key="2">
    <source>
        <dbReference type="PROSITE" id="PS50056"/>
    </source>
</evidence>
<keyword evidence="4" id="KW-1185">Reference proteome</keyword>
<proteinExistence type="predicted"/>
<dbReference type="GO" id="GO:0016791">
    <property type="term" value="F:phosphatase activity"/>
    <property type="evidence" value="ECO:0007669"/>
    <property type="project" value="UniProtKB-ARBA"/>
</dbReference>
<name>W8W1G9_9VIRU</name>
<gene>
    <name evidence="3" type="primary">019L</name>
    <name evidence="3" type="ORF">IIV25_019L</name>
</gene>
<dbReference type="InterPro" id="IPR029021">
    <property type="entry name" value="Prot-tyrosine_phosphatase-like"/>
</dbReference>
<sequence>MNQASFFIEKKALFGGYPNHKQIIELLDEGVVWFIDLTGSDEKGIKVYSHLVNNWINFPIKDQGIPENKKNFLIFLLLIQMAFESLKPGEKLYLHCRGGHGRSSLVISCFLCLLFGIPPDESLNLTKEYHSLRPNLRLKWLIGWPLSLKQRKFVDSFFGPLYFYSNFNSDIKIKGATKEQLLTKSDYFRYMILVNLYLHQHKSIFEVLLNSGLKTLQGEGVTSIILQQLRYYTLYSKAKKIFDND</sequence>
<dbReference type="Proteomes" id="UP000097612">
    <property type="component" value="Segment"/>
</dbReference>
<dbReference type="InterPro" id="IPR016130">
    <property type="entry name" value="Tyr_Pase_AS"/>
</dbReference>
<feature type="domain" description="Tyrosine specific protein phosphatases" evidence="2">
    <location>
        <begin position="73"/>
        <end position="133"/>
    </location>
</feature>
<accession>W8W1G9</accession>
<organism evidence="3 4">
    <name type="scientific">Invertebrate iridovirus 25</name>
    <dbReference type="NCBI Taxonomy" id="1301280"/>
    <lineage>
        <taxon>Viruses</taxon>
        <taxon>Varidnaviria</taxon>
        <taxon>Bamfordvirae</taxon>
        <taxon>Nucleocytoviricota</taxon>
        <taxon>Megaviricetes</taxon>
        <taxon>Pimascovirales</taxon>
        <taxon>Pimascovirales incertae sedis</taxon>
        <taxon>Iridoviridae</taxon>
        <taxon>Betairidovirinae</taxon>
        <taxon>Chloriridovirus</taxon>
        <taxon>Chloriridovirus simulium2</taxon>
    </lineage>
</organism>
<dbReference type="SUPFAM" id="SSF52799">
    <property type="entry name" value="(Phosphotyrosine protein) phosphatases II"/>
    <property type="match status" value="1"/>
</dbReference>
<evidence type="ECO:0000313" key="4">
    <source>
        <dbReference type="Proteomes" id="UP000097612"/>
    </source>
</evidence>
<evidence type="ECO:0000256" key="1">
    <source>
        <dbReference type="ARBA" id="ARBA00022801"/>
    </source>
</evidence>
<evidence type="ECO:0000313" key="3">
    <source>
        <dbReference type="EMBL" id="CCV02037.1"/>
    </source>
</evidence>
<keyword evidence="1" id="KW-0378">Hydrolase</keyword>
<dbReference type="PROSITE" id="PS50056">
    <property type="entry name" value="TYR_PHOSPHATASE_2"/>
    <property type="match status" value="1"/>
</dbReference>